<proteinExistence type="predicted"/>
<dbReference type="InterPro" id="IPR036866">
    <property type="entry name" value="RibonucZ/Hydroxyglut_hydro"/>
</dbReference>
<name>A0ABV5T419_9MICO</name>
<dbReference type="SUPFAM" id="SSF56281">
    <property type="entry name" value="Metallo-hydrolase/oxidoreductase"/>
    <property type="match status" value="1"/>
</dbReference>
<gene>
    <name evidence="2" type="ORF">ACFFPJ_16400</name>
</gene>
<dbReference type="EMBL" id="JBHMBE010000009">
    <property type="protein sequence ID" value="MFB9647374.1"/>
    <property type="molecule type" value="Genomic_DNA"/>
</dbReference>
<organism evidence="2 3">
    <name type="scientific">Microbacterium terregens</name>
    <dbReference type="NCBI Taxonomy" id="69363"/>
    <lineage>
        <taxon>Bacteria</taxon>
        <taxon>Bacillati</taxon>
        <taxon>Actinomycetota</taxon>
        <taxon>Actinomycetes</taxon>
        <taxon>Micrococcales</taxon>
        <taxon>Microbacteriaceae</taxon>
        <taxon>Microbacterium</taxon>
    </lineage>
</organism>
<evidence type="ECO:0000313" key="3">
    <source>
        <dbReference type="Proteomes" id="UP001589611"/>
    </source>
</evidence>
<dbReference type="Proteomes" id="UP001589611">
    <property type="component" value="Unassembled WGS sequence"/>
</dbReference>
<dbReference type="Pfam" id="PF00753">
    <property type="entry name" value="Lactamase_B"/>
    <property type="match status" value="1"/>
</dbReference>
<sequence>MHYATYTAARDGLVRDLPDGHEDQRGVSNTSTFIWADDEAVLVDTLLTIDENDRLIEWIRHRDKHLSAVYITHGHGDHAFGVGQLREAFPDARFLATAATIANLRKQAAPAMRDGFWERLFPGKIPVPVLPDPVESTSFPVGRKQAHIVETGTTDSPDTTVLWMPHAGVLAAGDVVYNNTYPYLSTTTAQTRLSWIAALERVKALHPTWVVCAHKDATRPDSASDIDATIQYLRDVAEVEREASNAIDFYHRMLERQPGRRNIGSLWGAATAILTTSEESPGAR</sequence>
<evidence type="ECO:0000313" key="2">
    <source>
        <dbReference type="EMBL" id="MFB9647374.1"/>
    </source>
</evidence>
<dbReference type="RefSeq" id="WP_344713543.1">
    <property type="nucleotide sequence ID" value="NZ_BAAAWH010000001.1"/>
</dbReference>
<dbReference type="InterPro" id="IPR050855">
    <property type="entry name" value="NDM-1-like"/>
</dbReference>
<comment type="caution">
    <text evidence="2">The sequence shown here is derived from an EMBL/GenBank/DDBJ whole genome shotgun (WGS) entry which is preliminary data.</text>
</comment>
<dbReference type="SMART" id="SM00849">
    <property type="entry name" value="Lactamase_B"/>
    <property type="match status" value="1"/>
</dbReference>
<feature type="domain" description="Metallo-beta-lactamase" evidence="1">
    <location>
        <begin position="28"/>
        <end position="214"/>
    </location>
</feature>
<protein>
    <submittedName>
        <fullName evidence="2">MBL fold metallo-hydrolase</fullName>
    </submittedName>
</protein>
<reference evidence="2 3" key="1">
    <citation type="submission" date="2024-09" db="EMBL/GenBank/DDBJ databases">
        <authorList>
            <person name="Sun Q."/>
            <person name="Mori K."/>
        </authorList>
    </citation>
    <scope>NUCLEOTIDE SEQUENCE [LARGE SCALE GENOMIC DNA]</scope>
    <source>
        <strain evidence="2 3">JCM 1342</strain>
    </source>
</reference>
<dbReference type="InterPro" id="IPR001279">
    <property type="entry name" value="Metallo-B-lactamas"/>
</dbReference>
<evidence type="ECO:0000259" key="1">
    <source>
        <dbReference type="SMART" id="SM00849"/>
    </source>
</evidence>
<dbReference type="PANTHER" id="PTHR42951">
    <property type="entry name" value="METALLO-BETA-LACTAMASE DOMAIN-CONTAINING"/>
    <property type="match status" value="1"/>
</dbReference>
<accession>A0ABV5T419</accession>
<dbReference type="PANTHER" id="PTHR42951:SF14">
    <property type="entry name" value="METALLO-BETA-LACTAMASE SUPERFAMILY PROTEIN"/>
    <property type="match status" value="1"/>
</dbReference>
<dbReference type="Gene3D" id="3.60.15.10">
    <property type="entry name" value="Ribonuclease Z/Hydroxyacylglutathione hydrolase-like"/>
    <property type="match status" value="1"/>
</dbReference>
<keyword evidence="3" id="KW-1185">Reference proteome</keyword>